<dbReference type="OrthoDB" id="7156841at2759"/>
<sequence>MHEYHQNLEYIFWTDLAPAHYSIQSTTWMNENVNYVTKDNNPPNVRQSRPIEDFWVCLSEKVYKGG</sequence>
<reference evidence="1 2" key="1">
    <citation type="journal article" date="2018" name="Sci. Rep.">
        <title>Genomic signatures of local adaptation to the degree of environmental predictability in rotifers.</title>
        <authorList>
            <person name="Franch-Gras L."/>
            <person name="Hahn C."/>
            <person name="Garcia-Roger E.M."/>
            <person name="Carmona M.J."/>
            <person name="Serra M."/>
            <person name="Gomez A."/>
        </authorList>
    </citation>
    <scope>NUCLEOTIDE SEQUENCE [LARGE SCALE GENOMIC DNA]</scope>
    <source>
        <strain evidence="1">HYR1</strain>
    </source>
</reference>
<dbReference type="AlphaFoldDB" id="A0A3M7QHM8"/>
<protein>
    <submittedName>
        <fullName evidence="1">Glucosylceramidase 4</fullName>
    </submittedName>
</protein>
<comment type="caution">
    <text evidence="1">The sequence shown here is derived from an EMBL/GenBank/DDBJ whole genome shotgun (WGS) entry which is preliminary data.</text>
</comment>
<dbReference type="EMBL" id="REGN01006081">
    <property type="protein sequence ID" value="RNA10957.1"/>
    <property type="molecule type" value="Genomic_DNA"/>
</dbReference>
<organism evidence="1 2">
    <name type="scientific">Brachionus plicatilis</name>
    <name type="common">Marine rotifer</name>
    <name type="synonym">Brachionus muelleri</name>
    <dbReference type="NCBI Taxonomy" id="10195"/>
    <lineage>
        <taxon>Eukaryota</taxon>
        <taxon>Metazoa</taxon>
        <taxon>Spiralia</taxon>
        <taxon>Gnathifera</taxon>
        <taxon>Rotifera</taxon>
        <taxon>Eurotatoria</taxon>
        <taxon>Monogononta</taxon>
        <taxon>Pseudotrocha</taxon>
        <taxon>Ploima</taxon>
        <taxon>Brachionidae</taxon>
        <taxon>Brachionus</taxon>
    </lineage>
</organism>
<keyword evidence="2" id="KW-1185">Reference proteome</keyword>
<name>A0A3M7QHM8_BRAPC</name>
<evidence type="ECO:0000313" key="1">
    <source>
        <dbReference type="EMBL" id="RNA10957.1"/>
    </source>
</evidence>
<gene>
    <name evidence="1" type="ORF">BpHYR1_040180</name>
</gene>
<dbReference type="STRING" id="10195.A0A3M7QHM8"/>
<accession>A0A3M7QHM8</accession>
<evidence type="ECO:0000313" key="2">
    <source>
        <dbReference type="Proteomes" id="UP000276133"/>
    </source>
</evidence>
<proteinExistence type="predicted"/>
<dbReference type="Proteomes" id="UP000276133">
    <property type="component" value="Unassembled WGS sequence"/>
</dbReference>